<dbReference type="Proteomes" id="UP000448199">
    <property type="component" value="Unassembled WGS sequence"/>
</dbReference>
<keyword evidence="2" id="KW-0472">Membrane</keyword>
<feature type="signal peptide" evidence="3">
    <location>
        <begin position="1"/>
        <end position="28"/>
    </location>
</feature>
<proteinExistence type="predicted"/>
<dbReference type="OrthoDB" id="7429222at2"/>
<feature type="region of interest" description="Disordered" evidence="1">
    <location>
        <begin position="101"/>
        <end position="138"/>
    </location>
</feature>
<protein>
    <recommendedName>
        <fullName evidence="6">LPXTG cell wall anchor domain-containing protein</fullName>
    </recommendedName>
</protein>
<evidence type="ECO:0000256" key="2">
    <source>
        <dbReference type="SAM" id="Phobius"/>
    </source>
</evidence>
<name>A0A844XQI6_9SPHN</name>
<dbReference type="EMBL" id="WTYC01000002">
    <property type="protein sequence ID" value="MXO47684.1"/>
    <property type="molecule type" value="Genomic_DNA"/>
</dbReference>
<reference evidence="4 5" key="1">
    <citation type="submission" date="2019-12" db="EMBL/GenBank/DDBJ databases">
        <title>Genomic-based taxomic classification of the family Erythrobacteraceae.</title>
        <authorList>
            <person name="Xu L."/>
        </authorList>
    </citation>
    <scope>NUCLEOTIDE SEQUENCE [LARGE SCALE GENOMIC DNA]</scope>
    <source>
        <strain evidence="4 5">DSM 17792</strain>
    </source>
</reference>
<feature type="chain" id="PRO_5032700269" description="LPXTG cell wall anchor domain-containing protein" evidence="3">
    <location>
        <begin position="29"/>
        <end position="324"/>
    </location>
</feature>
<evidence type="ECO:0000256" key="3">
    <source>
        <dbReference type="SAM" id="SignalP"/>
    </source>
</evidence>
<keyword evidence="5" id="KW-1185">Reference proteome</keyword>
<organism evidence="4 5">
    <name type="scientific">Qipengyuania vulgaris</name>
    <dbReference type="NCBI Taxonomy" id="291985"/>
    <lineage>
        <taxon>Bacteria</taxon>
        <taxon>Pseudomonadati</taxon>
        <taxon>Pseudomonadota</taxon>
        <taxon>Alphaproteobacteria</taxon>
        <taxon>Sphingomonadales</taxon>
        <taxon>Erythrobacteraceae</taxon>
        <taxon>Qipengyuania</taxon>
    </lineage>
</organism>
<evidence type="ECO:0000313" key="5">
    <source>
        <dbReference type="Proteomes" id="UP000448199"/>
    </source>
</evidence>
<gene>
    <name evidence="4" type="ORF">GRI69_05400</name>
</gene>
<dbReference type="RefSeq" id="WP_160727241.1">
    <property type="nucleotide sequence ID" value="NZ_WTYC01000002.1"/>
</dbReference>
<feature type="compositionally biased region" description="Low complexity" evidence="1">
    <location>
        <begin position="101"/>
        <end position="122"/>
    </location>
</feature>
<keyword evidence="2" id="KW-1133">Transmembrane helix</keyword>
<accession>A0A844XQI6</accession>
<feature type="transmembrane region" description="Helical" evidence="2">
    <location>
        <begin position="170"/>
        <end position="189"/>
    </location>
</feature>
<keyword evidence="3" id="KW-0732">Signal</keyword>
<comment type="caution">
    <text evidence="4">The sequence shown here is derived from an EMBL/GenBank/DDBJ whole genome shotgun (WGS) entry which is preliminary data.</text>
</comment>
<keyword evidence="2" id="KW-0812">Transmembrane</keyword>
<dbReference type="AlphaFoldDB" id="A0A844XQI6"/>
<evidence type="ECO:0008006" key="6">
    <source>
        <dbReference type="Google" id="ProtNLM"/>
    </source>
</evidence>
<evidence type="ECO:0000313" key="4">
    <source>
        <dbReference type="EMBL" id="MXO47684.1"/>
    </source>
</evidence>
<sequence>MTKTNLKIACAPLAIAAMAALNATPASAQSQPQIVIDVPEAQTSTAQPATTAEPTVVSPDPAPIITEPVIISSEPIQTATPIETPAEAEPAVTTPRLAAALRPAAPSSAPAPEADPAPAIAAPTPPDESVSNTDMLPTAAAPVPSEAELAVARAELAPAGQPIEDGSTSALILALLGVGGIGLLTFFLMRRRRSAAPVIEKPVVTKTVEPKPAPIRDRAPTITTRAVDPAPAFAATASPSSGAAVELPPELPETFEERSSLLERMVAARPDRANPFRSPKARAKRARLIMQSIGTRFTSRKPRIDLSQYTNIWPELRGWRPATT</sequence>
<evidence type="ECO:0000256" key="1">
    <source>
        <dbReference type="SAM" id="MobiDB-lite"/>
    </source>
</evidence>